<feature type="transmembrane region" description="Helical" evidence="7">
    <location>
        <begin position="183"/>
        <end position="205"/>
    </location>
</feature>
<feature type="transmembrane region" description="Helical" evidence="7">
    <location>
        <begin position="272"/>
        <end position="293"/>
    </location>
</feature>
<dbReference type="PANTHER" id="PTHR43478:SF1">
    <property type="entry name" value="NA+_H+ ANTIPORTER NHAC-LIKE C-TERMINAL DOMAIN-CONTAINING PROTEIN"/>
    <property type="match status" value="1"/>
</dbReference>
<keyword evidence="5 7" id="KW-0472">Membrane</keyword>
<evidence type="ECO:0000256" key="7">
    <source>
        <dbReference type="SAM" id="Phobius"/>
    </source>
</evidence>
<evidence type="ECO:0000256" key="4">
    <source>
        <dbReference type="ARBA" id="ARBA00022989"/>
    </source>
</evidence>
<comment type="caution">
    <text evidence="9">The sequence shown here is derived from an EMBL/GenBank/DDBJ whole genome shotgun (WGS) entry which is preliminary data.</text>
</comment>
<keyword evidence="3 7" id="KW-0812">Transmembrane</keyword>
<proteinExistence type="predicted"/>
<evidence type="ECO:0000256" key="3">
    <source>
        <dbReference type="ARBA" id="ARBA00022692"/>
    </source>
</evidence>
<keyword evidence="2" id="KW-1003">Cell membrane</keyword>
<feature type="transmembrane region" description="Helical" evidence="7">
    <location>
        <begin position="500"/>
        <end position="518"/>
    </location>
</feature>
<sequence length="528" mass="54616">MTVTDSALSLLPPLVAIGLAVLTRRVLLSLGLGILVGALLLNGGHPLTTLGDLASRLLALFWTLPAADDPGLGAPEAWNLSILGFLLLLGAMVALVTLSGGTRAFGEWARRRIRTRRDAQLMTVVLGAVIFIDDYFNSLAVGNVSRPVTDRQGVSRAKLAYLIDSTAAPVCVLMPLSSWGAYLISLIGGILAAHAITGSSALGAFVQVSMLNFYAISALLLVIATAALDLNLGAMGRHEAAARQGRVYDSRRGQPPGNPPVTEHEGGRPRDLLVPIAVLVAGTLIALLVTGARGLTSEGLPFSLLGAFEQTDVALSLLVGGLLGLGTTLALLWSRPAVRANLPRTLWLGLGTMWPAIQILILAWLLTGLIGELGTGAYLAGLVEGVLAPHWLPILLFLLGGLMAFATGTSWGTFGILLPIAGDLAAATDLAMLLPMLGAVLAGAVFGDHCSPISDTTILSSTGAACHHIDHVITQLPYAGLGALVSLAGYLVVGLSGSPLWGLLSCLALLALSIGLLVRRKARLAPQA</sequence>
<dbReference type="InterPro" id="IPR018461">
    <property type="entry name" value="Na/H_Antiport_NhaC-like_C"/>
</dbReference>
<dbReference type="EMBL" id="JAEDAF010000001">
    <property type="protein sequence ID" value="MBH8578735.1"/>
    <property type="molecule type" value="Genomic_DNA"/>
</dbReference>
<name>A0ABD4KZC2_9GAMM</name>
<feature type="transmembrane region" description="Helical" evidence="7">
    <location>
        <begin position="345"/>
        <end position="371"/>
    </location>
</feature>
<evidence type="ECO:0000313" key="10">
    <source>
        <dbReference type="Proteomes" id="UP000651738"/>
    </source>
</evidence>
<protein>
    <submittedName>
        <fullName evidence="9">Na+/H+ antiporter NhaC family protein</fullName>
    </submittedName>
</protein>
<keyword evidence="4 7" id="KW-1133">Transmembrane helix</keyword>
<evidence type="ECO:0000256" key="1">
    <source>
        <dbReference type="ARBA" id="ARBA00004651"/>
    </source>
</evidence>
<feature type="transmembrane region" description="Helical" evidence="7">
    <location>
        <begin position="211"/>
        <end position="230"/>
    </location>
</feature>
<dbReference type="GO" id="GO:0005886">
    <property type="term" value="C:plasma membrane"/>
    <property type="evidence" value="ECO:0007669"/>
    <property type="project" value="UniProtKB-SubCell"/>
</dbReference>
<feature type="transmembrane region" description="Helical" evidence="7">
    <location>
        <begin position="430"/>
        <end position="447"/>
    </location>
</feature>
<dbReference type="Pfam" id="PF03553">
    <property type="entry name" value="Na_H_antiporter"/>
    <property type="match status" value="1"/>
</dbReference>
<evidence type="ECO:0000256" key="6">
    <source>
        <dbReference type="SAM" id="MobiDB-lite"/>
    </source>
</evidence>
<evidence type="ECO:0000256" key="2">
    <source>
        <dbReference type="ARBA" id="ARBA00022475"/>
    </source>
</evidence>
<dbReference type="PANTHER" id="PTHR43478">
    <property type="entry name" value="NA+/H+ ANTIPORTER-RELATED"/>
    <property type="match status" value="1"/>
</dbReference>
<accession>A0ABD4KZC2</accession>
<feature type="transmembrane region" description="Helical" evidence="7">
    <location>
        <begin position="391"/>
        <end position="418"/>
    </location>
</feature>
<gene>
    <name evidence="9" type="ORF">I7V36_01395</name>
</gene>
<organism evidence="9 10">
    <name type="scientific">Bisbaumannia pacifica</name>
    <dbReference type="NCBI Taxonomy" id="77098"/>
    <lineage>
        <taxon>Bacteria</taxon>
        <taxon>Pseudomonadati</taxon>
        <taxon>Pseudomonadota</taxon>
        <taxon>Gammaproteobacteria</taxon>
        <taxon>Oceanospirillales</taxon>
        <taxon>Halomonadaceae</taxon>
        <taxon>Bisbaumannia</taxon>
    </lineage>
</organism>
<feature type="transmembrane region" description="Helical" evidence="7">
    <location>
        <begin position="14"/>
        <end position="40"/>
    </location>
</feature>
<dbReference type="RefSeq" id="WP_198056769.1">
    <property type="nucleotide sequence ID" value="NZ_JAEDAF010000001.1"/>
</dbReference>
<reference evidence="9 10" key="1">
    <citation type="submission" date="2020-12" db="EMBL/GenBank/DDBJ databases">
        <title>Draft genome sequence of Halomonas pacifica strain CARE-V15.</title>
        <authorList>
            <person name="Vignesh N."/>
            <person name="Thabitha A."/>
            <person name="Saravanan R."/>
            <person name="Manigandan V."/>
        </authorList>
    </citation>
    <scope>NUCLEOTIDE SEQUENCE [LARGE SCALE GENOMIC DNA]</scope>
    <source>
        <strain evidence="9 10">CARE-V15</strain>
    </source>
</reference>
<evidence type="ECO:0000256" key="5">
    <source>
        <dbReference type="ARBA" id="ARBA00023136"/>
    </source>
</evidence>
<evidence type="ECO:0000259" key="8">
    <source>
        <dbReference type="Pfam" id="PF03553"/>
    </source>
</evidence>
<feature type="domain" description="Na+/H+ antiporter NhaC-like C-terminal" evidence="8">
    <location>
        <begin position="170"/>
        <end position="495"/>
    </location>
</feature>
<dbReference type="Proteomes" id="UP000651738">
    <property type="component" value="Unassembled WGS sequence"/>
</dbReference>
<comment type="subcellular location">
    <subcellularLocation>
        <location evidence="1">Cell membrane</location>
        <topology evidence="1">Multi-pass membrane protein</topology>
    </subcellularLocation>
</comment>
<feature type="region of interest" description="Disordered" evidence="6">
    <location>
        <begin position="245"/>
        <end position="268"/>
    </location>
</feature>
<feature type="transmembrane region" description="Helical" evidence="7">
    <location>
        <begin position="313"/>
        <end position="333"/>
    </location>
</feature>
<dbReference type="AlphaFoldDB" id="A0ABD4KZC2"/>
<evidence type="ECO:0000313" key="9">
    <source>
        <dbReference type="EMBL" id="MBH8578735.1"/>
    </source>
</evidence>
<feature type="transmembrane region" description="Helical" evidence="7">
    <location>
        <begin position="77"/>
        <end position="98"/>
    </location>
</feature>